<protein>
    <submittedName>
        <fullName evidence="7">OmpA domain protein</fullName>
    </submittedName>
</protein>
<dbReference type="Gene3D" id="3.30.1330.60">
    <property type="entry name" value="OmpA-like domain"/>
    <property type="match status" value="1"/>
</dbReference>
<dbReference type="SUPFAM" id="SSF103088">
    <property type="entry name" value="OmpA-like"/>
    <property type="match status" value="1"/>
</dbReference>
<dbReference type="InterPro" id="IPR006664">
    <property type="entry name" value="OMP_bac"/>
</dbReference>
<name>A0A1W6NX05_9RHOB</name>
<feature type="domain" description="OmpA-like" evidence="6">
    <location>
        <begin position="494"/>
        <end position="612"/>
    </location>
</feature>
<evidence type="ECO:0000256" key="4">
    <source>
        <dbReference type="PROSITE-ProRule" id="PRU00473"/>
    </source>
</evidence>
<dbReference type="GO" id="GO:0009279">
    <property type="term" value="C:cell outer membrane"/>
    <property type="evidence" value="ECO:0007669"/>
    <property type="project" value="UniProtKB-SubCell"/>
</dbReference>
<dbReference type="InterPro" id="IPR050330">
    <property type="entry name" value="Bact_OuterMem_StrucFunc"/>
</dbReference>
<dbReference type="Gene3D" id="3.40.1520.20">
    <property type="match status" value="2"/>
</dbReference>
<keyword evidence="2 4" id="KW-0472">Membrane</keyword>
<dbReference type="RefSeq" id="WP_085785415.1">
    <property type="nucleotide sequence ID" value="NZ_CP019937.1"/>
</dbReference>
<dbReference type="AlphaFoldDB" id="A0A1W6NX05"/>
<feature type="compositionally biased region" description="Acidic residues" evidence="5">
    <location>
        <begin position="641"/>
        <end position="657"/>
    </location>
</feature>
<organism evidence="7 8">
    <name type="scientific">Ketogulonicigenium robustum</name>
    <dbReference type="NCBI Taxonomy" id="92947"/>
    <lineage>
        <taxon>Bacteria</taxon>
        <taxon>Pseudomonadati</taxon>
        <taxon>Pseudomonadota</taxon>
        <taxon>Alphaproteobacteria</taxon>
        <taxon>Rhodobacterales</taxon>
        <taxon>Roseobacteraceae</taxon>
        <taxon>Ketogulonicigenium</taxon>
    </lineage>
</organism>
<dbReference type="InterPro" id="IPR006665">
    <property type="entry name" value="OmpA-like"/>
</dbReference>
<proteinExistence type="predicted"/>
<evidence type="ECO:0000313" key="7">
    <source>
        <dbReference type="EMBL" id="ARO13745.1"/>
    </source>
</evidence>
<dbReference type="KEGG" id="kro:BVG79_00389"/>
<dbReference type="Proteomes" id="UP000242447">
    <property type="component" value="Chromosome"/>
</dbReference>
<dbReference type="CDD" id="cd07185">
    <property type="entry name" value="OmpA_C-like"/>
    <property type="match status" value="1"/>
</dbReference>
<feature type="compositionally biased region" description="Acidic residues" evidence="5">
    <location>
        <begin position="619"/>
        <end position="630"/>
    </location>
</feature>
<evidence type="ECO:0000313" key="8">
    <source>
        <dbReference type="Proteomes" id="UP000242447"/>
    </source>
</evidence>
<dbReference type="PANTHER" id="PTHR30329:SF21">
    <property type="entry name" value="LIPOPROTEIN YIAD-RELATED"/>
    <property type="match status" value="1"/>
</dbReference>
<dbReference type="PANTHER" id="PTHR30329">
    <property type="entry name" value="STATOR ELEMENT OF FLAGELLAR MOTOR COMPLEX"/>
    <property type="match status" value="1"/>
</dbReference>
<dbReference type="InterPro" id="IPR007055">
    <property type="entry name" value="BON_dom"/>
</dbReference>
<dbReference type="Pfam" id="PF04972">
    <property type="entry name" value="BON"/>
    <property type="match status" value="1"/>
</dbReference>
<reference evidence="7 8" key="1">
    <citation type="submission" date="2017-02" db="EMBL/GenBank/DDBJ databases">
        <title>Ketogulonicigenium robustum SPU B003 Genome sequencing and assembly.</title>
        <authorList>
            <person name="Li Y."/>
            <person name="Liu L."/>
            <person name="Wang C."/>
            <person name="Zhang M."/>
            <person name="Zhang T."/>
            <person name="Zhang Y."/>
        </authorList>
    </citation>
    <scope>NUCLEOTIDE SEQUENCE [LARGE SCALE GENOMIC DNA]</scope>
    <source>
        <strain evidence="7 8">SPU_B003</strain>
    </source>
</reference>
<dbReference type="EMBL" id="CP019937">
    <property type="protein sequence ID" value="ARO13745.1"/>
    <property type="molecule type" value="Genomic_DNA"/>
</dbReference>
<evidence type="ECO:0000256" key="3">
    <source>
        <dbReference type="ARBA" id="ARBA00023237"/>
    </source>
</evidence>
<dbReference type="OrthoDB" id="5525824at2"/>
<keyword evidence="8" id="KW-1185">Reference proteome</keyword>
<feature type="compositionally biased region" description="Low complexity" evidence="5">
    <location>
        <begin position="631"/>
        <end position="640"/>
    </location>
</feature>
<dbReference type="STRING" id="92947.BVG79_00389"/>
<evidence type="ECO:0000256" key="2">
    <source>
        <dbReference type="ARBA" id="ARBA00023136"/>
    </source>
</evidence>
<evidence type="ECO:0000259" key="6">
    <source>
        <dbReference type="PROSITE" id="PS51123"/>
    </source>
</evidence>
<feature type="region of interest" description="Disordered" evidence="5">
    <location>
        <begin position="612"/>
        <end position="679"/>
    </location>
</feature>
<gene>
    <name evidence="7" type="primary">ompA</name>
    <name evidence="7" type="ORF">BVG79_00389</name>
</gene>
<dbReference type="PROSITE" id="PS51123">
    <property type="entry name" value="OMPA_2"/>
    <property type="match status" value="1"/>
</dbReference>
<evidence type="ECO:0000256" key="5">
    <source>
        <dbReference type="SAM" id="MobiDB-lite"/>
    </source>
</evidence>
<evidence type="ECO:0000256" key="1">
    <source>
        <dbReference type="ARBA" id="ARBA00004442"/>
    </source>
</evidence>
<dbReference type="PRINTS" id="PR01021">
    <property type="entry name" value="OMPADOMAIN"/>
</dbReference>
<accession>A0A1W6NX05</accession>
<comment type="subcellular location">
    <subcellularLocation>
        <location evidence="1">Cell outer membrane</location>
    </subcellularLocation>
</comment>
<dbReference type="InterPro" id="IPR036737">
    <property type="entry name" value="OmpA-like_sf"/>
</dbReference>
<dbReference type="Pfam" id="PF00691">
    <property type="entry name" value="OmpA"/>
    <property type="match status" value="1"/>
</dbReference>
<keyword evidence="3" id="KW-0998">Cell outer membrane</keyword>
<sequence>MALPRITYQALAFVAAAGICAVGAGGAVVLVERSSAEAVTGALQQQGMEWATVLADGLQVVIEGEAPNEVARLHAMSAAATMVDGARVVDNMSVRPPSDIAAPVFSIEMLRNEDAVSLIGLIPSATDRAAIVRRISGFAPTETVTDLLNTADYPVPENWNAAVTYAFRALQLLPRSKVSVGAGRVSVSGISESTEQQAEYETTLSRWIPNGVVVDLNITAPRPVLTPFTLRFRIDDGGIATMEACSADSDEARASIIATARAAGLAGNVACTIGLGSPSSEWARMANLGISALAEIAHEGGSGTLTMLDTDVRLAAAEPMDQAVFDRIIGRVENSLPATFSFAADMPPPVDTDASAPPPPQFYVSLNTDGQVILTGRTADELLNASAGNFARAHFGANNVIMATRVLPDGLPQGWSLRVLAGIEALSHLHNGNVLITPDTINVRGMTGEAEASNIISQFLIDKLGQGANFNVNVEYIEALDPTAGLPEPAECVQRIIDLNATNKIAFDPGSAQIAGSALKVIDDIADVLRGCPADLPILVAGYTDSQGRDEMNLRLSQDRADAVLSALRMRRVPVSSFTATGFGEADPIASNDTEEGREANRRIAFSLIVPEGEVTAADTEDEAVEDGADTESTAATDTEAAADDQAEDAPTEDATEDAPAVEPGPEVPLARQRPEQAN</sequence>